<dbReference type="SMART" id="SM00829">
    <property type="entry name" value="PKS_ER"/>
    <property type="match status" value="1"/>
</dbReference>
<dbReference type="RefSeq" id="WP_090080377.1">
    <property type="nucleotide sequence ID" value="NZ_FOMR01000001.1"/>
</dbReference>
<dbReference type="Pfam" id="PF08240">
    <property type="entry name" value="ADH_N"/>
    <property type="match status" value="1"/>
</dbReference>
<sequence length="309" mass="34103">MKAVVCTKYGSPDVLEIKEVAKPAPKENEILIKVYATTVTSGDVRIRRFISPLLVWLPMRLSLGIRRPKKPILGMELSGEVEEIGEHVKHFKKGDQVVAMTGNNFGAYAEYVCLPEDGGITIKPANVPYEDAAAFSFGATSALYFLRQGNIQKGQKVLIYGASGAVGTAAVQLAKYFGTEVTAVCSAANSELVKSLGADYVIDYMKEDFTKTNVRYDLIFDAVGKTSKYICMNELTPDGLYVSVAGQRMAKVHPEDMTFLKDLVELEKIKPVIDRRYPLGRIQEAHSYVEKGHKKGNVVMLVHDEKVKS</sequence>
<gene>
    <name evidence="2" type="ORF">SAMN05216238_101340</name>
</gene>
<dbReference type="InterPro" id="IPR036291">
    <property type="entry name" value="NAD(P)-bd_dom_sf"/>
</dbReference>
<dbReference type="Pfam" id="PF00107">
    <property type="entry name" value="ADH_zinc_N"/>
    <property type="match status" value="1"/>
</dbReference>
<dbReference type="PANTHER" id="PTHR11695:SF648">
    <property type="entry name" value="ZINC-BINDING OXIDOREDUCTASE"/>
    <property type="match status" value="1"/>
</dbReference>
<evidence type="ECO:0000313" key="3">
    <source>
        <dbReference type="Proteomes" id="UP000199474"/>
    </source>
</evidence>
<dbReference type="SUPFAM" id="SSF50129">
    <property type="entry name" value="GroES-like"/>
    <property type="match status" value="1"/>
</dbReference>
<dbReference type="Gene3D" id="3.90.180.10">
    <property type="entry name" value="Medium-chain alcohol dehydrogenases, catalytic domain"/>
    <property type="match status" value="1"/>
</dbReference>
<reference evidence="3" key="1">
    <citation type="submission" date="2016-10" db="EMBL/GenBank/DDBJ databases">
        <authorList>
            <person name="Varghese N."/>
            <person name="Submissions S."/>
        </authorList>
    </citation>
    <scope>NUCLEOTIDE SEQUENCE [LARGE SCALE GENOMIC DNA]</scope>
    <source>
        <strain evidence="3">DSM 22530</strain>
    </source>
</reference>
<dbReference type="InterPro" id="IPR011032">
    <property type="entry name" value="GroES-like_sf"/>
</dbReference>
<dbReference type="GO" id="GO:0016491">
    <property type="term" value="F:oxidoreductase activity"/>
    <property type="evidence" value="ECO:0007669"/>
    <property type="project" value="InterPro"/>
</dbReference>
<dbReference type="Proteomes" id="UP000199474">
    <property type="component" value="Unassembled WGS sequence"/>
</dbReference>
<dbReference type="PANTHER" id="PTHR11695">
    <property type="entry name" value="ALCOHOL DEHYDROGENASE RELATED"/>
    <property type="match status" value="1"/>
</dbReference>
<evidence type="ECO:0000259" key="1">
    <source>
        <dbReference type="SMART" id="SM00829"/>
    </source>
</evidence>
<dbReference type="InterPro" id="IPR020843">
    <property type="entry name" value="ER"/>
</dbReference>
<keyword evidence="3" id="KW-1185">Reference proteome</keyword>
<dbReference type="AlphaFoldDB" id="A0A1I1SBJ9"/>
<dbReference type="CDD" id="cd08267">
    <property type="entry name" value="MDR1"/>
    <property type="match status" value="1"/>
</dbReference>
<dbReference type="InterPro" id="IPR050700">
    <property type="entry name" value="YIM1/Zinc_Alcohol_DH_Fams"/>
</dbReference>
<accession>A0A1I1SBJ9</accession>
<dbReference type="InterPro" id="IPR013154">
    <property type="entry name" value="ADH-like_N"/>
</dbReference>
<dbReference type="STRING" id="640948.SAMN05216238_101340"/>
<organism evidence="2 3">
    <name type="scientific">Lentibacillus persicus</name>
    <dbReference type="NCBI Taxonomy" id="640948"/>
    <lineage>
        <taxon>Bacteria</taxon>
        <taxon>Bacillati</taxon>
        <taxon>Bacillota</taxon>
        <taxon>Bacilli</taxon>
        <taxon>Bacillales</taxon>
        <taxon>Bacillaceae</taxon>
        <taxon>Lentibacillus</taxon>
    </lineage>
</organism>
<feature type="domain" description="Enoyl reductase (ER)" evidence="1">
    <location>
        <begin position="10"/>
        <end position="300"/>
    </location>
</feature>
<proteinExistence type="predicted"/>
<evidence type="ECO:0000313" key="2">
    <source>
        <dbReference type="EMBL" id="SFD43861.1"/>
    </source>
</evidence>
<dbReference type="Gene3D" id="3.40.50.720">
    <property type="entry name" value="NAD(P)-binding Rossmann-like Domain"/>
    <property type="match status" value="1"/>
</dbReference>
<dbReference type="InterPro" id="IPR013149">
    <property type="entry name" value="ADH-like_C"/>
</dbReference>
<dbReference type="EMBL" id="FOMR01000001">
    <property type="protein sequence ID" value="SFD43861.1"/>
    <property type="molecule type" value="Genomic_DNA"/>
</dbReference>
<name>A0A1I1SBJ9_9BACI</name>
<dbReference type="OrthoDB" id="9792162at2"/>
<protein>
    <submittedName>
        <fullName evidence="2">NADPH:quinone reductase</fullName>
    </submittedName>
</protein>
<dbReference type="SUPFAM" id="SSF51735">
    <property type="entry name" value="NAD(P)-binding Rossmann-fold domains"/>
    <property type="match status" value="1"/>
</dbReference>